<accession>A0ABU7WQL2</accession>
<evidence type="ECO:0000259" key="1">
    <source>
        <dbReference type="SMART" id="SM00530"/>
    </source>
</evidence>
<dbReference type="InterPro" id="IPR010982">
    <property type="entry name" value="Lambda_DNA-bd_dom_sf"/>
</dbReference>
<organism evidence="2 3">
    <name type="scientific">Streptomyces chrestomyceticus</name>
    <dbReference type="NCBI Taxonomy" id="68185"/>
    <lineage>
        <taxon>Bacteria</taxon>
        <taxon>Bacillati</taxon>
        <taxon>Actinomycetota</taxon>
        <taxon>Actinomycetes</taxon>
        <taxon>Kitasatosporales</taxon>
        <taxon>Streptomycetaceae</taxon>
        <taxon>Streptomyces</taxon>
    </lineage>
</organism>
<dbReference type="Proteomes" id="UP001348265">
    <property type="component" value="Unassembled WGS sequence"/>
</dbReference>
<dbReference type="CDD" id="cd00093">
    <property type="entry name" value="HTH_XRE"/>
    <property type="match status" value="1"/>
</dbReference>
<dbReference type="RefSeq" id="WP_331786392.1">
    <property type="nucleotide sequence ID" value="NZ_JAVFKM010000004.1"/>
</dbReference>
<reference evidence="2 3" key="1">
    <citation type="submission" date="2023-08" db="EMBL/GenBank/DDBJ databases">
        <authorList>
            <person name="Sharma P."/>
            <person name="Verma V."/>
            <person name="Mohan M.K."/>
            <person name="Dubey A.K."/>
        </authorList>
    </citation>
    <scope>NUCLEOTIDE SEQUENCE [LARGE SCALE GENOMIC DNA]</scope>
    <source>
        <strain evidence="2 3">ADP4</strain>
    </source>
</reference>
<dbReference type="InterPro" id="IPR001387">
    <property type="entry name" value="Cro/C1-type_HTH"/>
</dbReference>
<evidence type="ECO:0000313" key="3">
    <source>
        <dbReference type="Proteomes" id="UP001348265"/>
    </source>
</evidence>
<dbReference type="EMBL" id="JAVFKM010000004">
    <property type="protein sequence ID" value="MEF3113804.1"/>
    <property type="molecule type" value="Genomic_DNA"/>
</dbReference>
<evidence type="ECO:0000313" key="2">
    <source>
        <dbReference type="EMBL" id="MEF3113804.1"/>
    </source>
</evidence>
<comment type="caution">
    <text evidence="2">The sequence shown here is derived from an EMBL/GenBank/DDBJ whole genome shotgun (WGS) entry which is preliminary data.</text>
</comment>
<dbReference type="SUPFAM" id="SSF47413">
    <property type="entry name" value="lambda repressor-like DNA-binding domains"/>
    <property type="match status" value="1"/>
</dbReference>
<sequence>MDTQGIGRRVAYWRERRRLTQANFGALMGQSRRWVQDFEAGQRQANPKISIVHRATAVLQVPLEALLYDTPGRDCVDAIELDAIRTVLQRYDVITGTADGDDAEPLPVVTLWNRLVHARSAFEAGSYASLGTAVPQLLIDTNRAAARHDGDDRLGAFRVLTMALNLAESASIKFGSPELAVHSGSRAVAAAERSGDPVMMGLAACHLSDAMTHHGQAPAATAFAVAAAGRLASDLAAAGPDGLAVLGTLYLKAAMAQAGAAQCAPDTRAATAVPVHLDQADDYAAQLGDDDGAPAPFGARTWTSFGATNVGLYRVAASVQLSEGEDAVTVAAEIPAAARAALPRERRAHHLVDLARAYQQVGRRETAVDTLLEAEREAKEEVLCRPRTKQLVDDLRLLGVGGAERRLQALASRCGLAE</sequence>
<proteinExistence type="predicted"/>
<feature type="domain" description="HTH cro/C1-type" evidence="1">
    <location>
        <begin position="9"/>
        <end position="66"/>
    </location>
</feature>
<protein>
    <submittedName>
        <fullName evidence="2">Helix-turn-helix transcriptional regulator</fullName>
    </submittedName>
</protein>
<dbReference type="SMART" id="SM00530">
    <property type="entry name" value="HTH_XRE"/>
    <property type="match status" value="1"/>
</dbReference>
<dbReference type="Gene3D" id="1.10.260.40">
    <property type="entry name" value="lambda repressor-like DNA-binding domains"/>
    <property type="match status" value="1"/>
</dbReference>
<keyword evidence="3" id="KW-1185">Reference proteome</keyword>
<name>A0ABU7WQL2_9ACTN</name>
<gene>
    <name evidence="2" type="ORF">RB636_11440</name>
</gene>